<dbReference type="InterPro" id="IPR012675">
    <property type="entry name" value="Beta-grasp_dom_sf"/>
</dbReference>
<dbReference type="Gene3D" id="3.10.20.30">
    <property type="match status" value="1"/>
</dbReference>
<evidence type="ECO:0000313" key="1">
    <source>
        <dbReference type="EMBL" id="UWX05963.1"/>
    </source>
</evidence>
<dbReference type="Proteomes" id="UP001058120">
    <property type="component" value="Chromosome"/>
</dbReference>
<dbReference type="EMBL" id="CP065938">
    <property type="protein sequence ID" value="UWX05963.1"/>
    <property type="molecule type" value="Genomic_DNA"/>
</dbReference>
<keyword evidence="2" id="KW-1185">Reference proteome</keyword>
<organism evidence="1 2">
    <name type="scientific">Taurinivorans muris</name>
    <dbReference type="NCBI Taxonomy" id="2787751"/>
    <lineage>
        <taxon>Bacteria</taxon>
        <taxon>Pseudomonadati</taxon>
        <taxon>Thermodesulfobacteriota</taxon>
        <taxon>Desulfovibrionia</taxon>
        <taxon>Desulfovibrionales</taxon>
        <taxon>Desulfovibrionaceae</taxon>
        <taxon>Taurinivorans</taxon>
    </lineage>
</organism>
<dbReference type="InterPro" id="IPR016155">
    <property type="entry name" value="Mopterin_synth/thiamin_S_b"/>
</dbReference>
<dbReference type="RefSeq" id="WP_334315558.1">
    <property type="nucleotide sequence ID" value="NZ_CP065938.1"/>
</dbReference>
<sequence length="73" mass="8255">MIEVRLFATLRDNREKTYFLPAEDFHCALDILHFLDIPKEAVSTLLINGFHKKPEDEVKDTDVVALFPPVGGG</sequence>
<dbReference type="InterPro" id="IPR003749">
    <property type="entry name" value="ThiS/MoaD-like"/>
</dbReference>
<accession>A0ABY5Y3Z6</accession>
<dbReference type="Pfam" id="PF02597">
    <property type="entry name" value="ThiS"/>
    <property type="match status" value="1"/>
</dbReference>
<evidence type="ECO:0000313" key="2">
    <source>
        <dbReference type="Proteomes" id="UP001058120"/>
    </source>
</evidence>
<reference evidence="1" key="1">
    <citation type="submission" date="2020-12" db="EMBL/GenBank/DDBJ databases">
        <title>Taurinivorans muris gen. nov., sp. nov., fundamental and realized metabolic niche of a ubiquitous sulfidogenic bacterium in the murine intestine.</title>
        <authorList>
            <person name="Ye H."/>
            <person name="Hanson B.T."/>
            <person name="Loy A."/>
        </authorList>
    </citation>
    <scope>NUCLEOTIDE SEQUENCE</scope>
    <source>
        <strain evidence="1">LT0009</strain>
    </source>
</reference>
<protein>
    <submittedName>
        <fullName evidence="1">MoaD/ThiS family protein</fullName>
    </submittedName>
</protein>
<name>A0ABY5Y3Z6_9BACT</name>
<gene>
    <name evidence="1" type="ORF">JBF11_01155</name>
</gene>
<dbReference type="SUPFAM" id="SSF54285">
    <property type="entry name" value="MoaD/ThiS"/>
    <property type="match status" value="1"/>
</dbReference>
<proteinExistence type="predicted"/>